<evidence type="ECO:0000313" key="2">
    <source>
        <dbReference type="Proteomes" id="UP000235584"/>
    </source>
</evidence>
<dbReference type="RefSeq" id="WP_102242971.1">
    <property type="nucleotide sequence ID" value="NZ_CP025704.1"/>
</dbReference>
<evidence type="ECO:0000313" key="1">
    <source>
        <dbReference type="EMBL" id="AUN97678.1"/>
    </source>
</evidence>
<accession>A0A2K9NQ90</accession>
<dbReference type="Proteomes" id="UP000235584">
    <property type="component" value="Chromosome"/>
</dbReference>
<gene>
    <name evidence="1" type="ORF">C0V70_06040</name>
</gene>
<organism evidence="1 2">
    <name type="scientific">Bacteriovorax stolpii</name>
    <name type="common">Bdellovibrio stolpii</name>
    <dbReference type="NCBI Taxonomy" id="960"/>
    <lineage>
        <taxon>Bacteria</taxon>
        <taxon>Pseudomonadati</taxon>
        <taxon>Bdellovibrionota</taxon>
        <taxon>Bacteriovoracia</taxon>
        <taxon>Bacteriovoracales</taxon>
        <taxon>Bacteriovoracaceae</taxon>
        <taxon>Bacteriovorax</taxon>
    </lineage>
</organism>
<protein>
    <submittedName>
        <fullName evidence="1">Uncharacterized protein</fullName>
    </submittedName>
</protein>
<dbReference type="AlphaFoldDB" id="A0A2K9NQ90"/>
<sequence length="83" mass="9669">MNSKLIFPLFFLLYLLIHSGSTYSSDDIKVREMKMDSKDMNGMKSEGKDGIMSKAEMKKMNRIMKDCMRVHKDKKLCLKATKK</sequence>
<keyword evidence="2" id="KW-1185">Reference proteome</keyword>
<dbReference type="EMBL" id="CP025704">
    <property type="protein sequence ID" value="AUN97678.1"/>
    <property type="molecule type" value="Genomic_DNA"/>
</dbReference>
<reference evidence="1 2" key="1">
    <citation type="submission" date="2018-01" db="EMBL/GenBank/DDBJ databases">
        <title>Complete genome sequence of Bacteriovorax stolpii DSM12778.</title>
        <authorList>
            <person name="Tang B."/>
            <person name="Chang J."/>
        </authorList>
    </citation>
    <scope>NUCLEOTIDE SEQUENCE [LARGE SCALE GENOMIC DNA]</scope>
    <source>
        <strain evidence="1 2">DSM 12778</strain>
    </source>
</reference>
<name>A0A2K9NQ90_BACTC</name>
<proteinExistence type="predicted"/>
<dbReference type="KEGG" id="bsto:C0V70_06040"/>